<comment type="similarity">
    <text evidence="2">Belongs to the ABC transporter superfamily. Drug exporter-2 (TC 3.A.1.117) family.</text>
</comment>
<evidence type="ECO:0000313" key="15">
    <source>
        <dbReference type="EMBL" id="EFE98142.1"/>
    </source>
</evidence>
<dbReference type="PANTHER" id="PTHR43394:SF1">
    <property type="entry name" value="ATP-BINDING CASSETTE SUB-FAMILY B MEMBER 10, MITOCHONDRIAL"/>
    <property type="match status" value="1"/>
</dbReference>
<feature type="transmembrane region" description="Helical" evidence="12">
    <location>
        <begin position="138"/>
        <end position="161"/>
    </location>
</feature>
<gene>
    <name evidence="15" type="primary">mdlB</name>
    <name evidence="15" type="ORF">HMPREF0758_0187</name>
</gene>
<comment type="caution">
    <text evidence="15">The sequence shown here is derived from an EMBL/GenBank/DDBJ whole genome shotgun (WGS) entry which is preliminary data.</text>
</comment>
<evidence type="ECO:0000256" key="1">
    <source>
        <dbReference type="ARBA" id="ARBA00004651"/>
    </source>
</evidence>
<dbReference type="InterPro" id="IPR036640">
    <property type="entry name" value="ABC1_TM_sf"/>
</dbReference>
<reference evidence="15 16" key="1">
    <citation type="submission" date="2010-01" db="EMBL/GenBank/DDBJ databases">
        <authorList>
            <person name="Muzny D."/>
            <person name="Qin X."/>
            <person name="Deng J."/>
            <person name="Jiang H."/>
            <person name="Liu Y."/>
            <person name="Qu J."/>
            <person name="Song X.-Z."/>
            <person name="Zhang L."/>
            <person name="Thornton R."/>
            <person name="Coyle M."/>
            <person name="Francisco L."/>
            <person name="Jackson L."/>
            <person name="Javaid M."/>
            <person name="Korchina V."/>
            <person name="Kovar C."/>
            <person name="Mata R."/>
            <person name="Mathew T."/>
            <person name="Ngo R."/>
            <person name="Nguyen L."/>
            <person name="Nguyen N."/>
            <person name="Okwuonu G."/>
            <person name="Ongeri F."/>
            <person name="Pham C."/>
            <person name="Simmons D."/>
            <person name="Wilczek-Boney K."/>
            <person name="Hale W."/>
            <person name="Jakkamsetti A."/>
            <person name="Pham P."/>
            <person name="Ruth R."/>
            <person name="San Lucas F."/>
            <person name="Warren J."/>
            <person name="Zhang J."/>
            <person name="Zhao Z."/>
            <person name="Zhou C."/>
            <person name="Zhu D."/>
            <person name="Lee S."/>
            <person name="Bess C."/>
            <person name="Blankenburg K."/>
            <person name="Forbes L."/>
            <person name="Fu Q."/>
            <person name="Gubbala S."/>
            <person name="Hirani K."/>
            <person name="Jayaseelan J.C."/>
            <person name="Lara F."/>
            <person name="Munidasa M."/>
            <person name="Palculict T."/>
            <person name="Patil S."/>
            <person name="Pu L.-L."/>
            <person name="Saada N."/>
            <person name="Tang L."/>
            <person name="Weissenberger G."/>
            <person name="Zhu Y."/>
            <person name="Hemphill L."/>
            <person name="Shang Y."/>
            <person name="Youmans B."/>
            <person name="Ayvaz T."/>
            <person name="Ross M."/>
            <person name="Santibanez J."/>
            <person name="Aqrawi P."/>
            <person name="Gross S."/>
            <person name="Joshi V."/>
            <person name="Fowler G."/>
            <person name="Nazareth L."/>
            <person name="Reid J."/>
            <person name="Worley K."/>
            <person name="Petrosino J."/>
            <person name="Highlander S."/>
            <person name="Gibbs R."/>
        </authorList>
    </citation>
    <scope>NUCLEOTIDE SEQUENCE [LARGE SCALE GENOMIC DNA]</scope>
    <source>
        <strain evidence="15 16">DSM 4582</strain>
    </source>
</reference>
<feature type="transmembrane region" description="Helical" evidence="12">
    <location>
        <begin position="250"/>
        <end position="273"/>
    </location>
</feature>
<dbReference type="GO" id="GO:0008559">
    <property type="term" value="F:ABC-type xenobiotic transporter activity"/>
    <property type="evidence" value="ECO:0007669"/>
    <property type="project" value="UniProtKB-EC"/>
</dbReference>
<keyword evidence="8 12" id="KW-1133">Transmembrane helix</keyword>
<dbReference type="GO" id="GO:0005524">
    <property type="term" value="F:ATP binding"/>
    <property type="evidence" value="ECO:0007669"/>
    <property type="project" value="UniProtKB-KW"/>
</dbReference>
<keyword evidence="6" id="KW-0547">Nucleotide-binding</keyword>
<dbReference type="GO" id="GO:0005737">
    <property type="term" value="C:cytoplasm"/>
    <property type="evidence" value="ECO:0007669"/>
    <property type="project" value="UniProtKB-ARBA"/>
</dbReference>
<feature type="domain" description="ABC transporter" evidence="13">
    <location>
        <begin position="341"/>
        <end position="574"/>
    </location>
</feature>
<dbReference type="GO" id="GO:0015421">
    <property type="term" value="F:ABC-type oligopeptide transporter activity"/>
    <property type="evidence" value="ECO:0007669"/>
    <property type="project" value="TreeGrafter"/>
</dbReference>
<dbReference type="SMART" id="SM00382">
    <property type="entry name" value="AAA"/>
    <property type="match status" value="1"/>
</dbReference>
<dbReference type="GO" id="GO:0005886">
    <property type="term" value="C:plasma membrane"/>
    <property type="evidence" value="ECO:0007669"/>
    <property type="project" value="UniProtKB-SubCell"/>
</dbReference>
<evidence type="ECO:0000259" key="13">
    <source>
        <dbReference type="PROSITE" id="PS50893"/>
    </source>
</evidence>
<evidence type="ECO:0000256" key="5">
    <source>
        <dbReference type="ARBA" id="ARBA00022692"/>
    </source>
</evidence>
<feature type="transmembrane region" description="Helical" evidence="12">
    <location>
        <begin position="62"/>
        <end position="84"/>
    </location>
</feature>
<organism evidence="15 16">
    <name type="scientific">Serratia odorifera DSM 4582</name>
    <dbReference type="NCBI Taxonomy" id="667129"/>
    <lineage>
        <taxon>Bacteria</taxon>
        <taxon>Pseudomonadati</taxon>
        <taxon>Pseudomonadota</taxon>
        <taxon>Gammaproteobacteria</taxon>
        <taxon>Enterobacterales</taxon>
        <taxon>Yersiniaceae</taxon>
        <taxon>Serratia</taxon>
    </lineage>
</organism>
<accession>D4DW87</accession>
<feature type="domain" description="ABC transmembrane type-1" evidence="14">
    <location>
        <begin position="27"/>
        <end position="310"/>
    </location>
</feature>
<dbReference type="PROSITE" id="PS00211">
    <property type="entry name" value="ABC_TRANSPORTER_1"/>
    <property type="match status" value="1"/>
</dbReference>
<dbReference type="STRING" id="667129.HMPREF0758_0187"/>
<dbReference type="Pfam" id="PF00005">
    <property type="entry name" value="ABC_tran"/>
    <property type="match status" value="1"/>
</dbReference>
<dbReference type="AlphaFoldDB" id="D4DW87"/>
<dbReference type="EMBL" id="ADBY01000012">
    <property type="protein sequence ID" value="EFE98142.1"/>
    <property type="molecule type" value="Genomic_DNA"/>
</dbReference>
<dbReference type="HOGENOM" id="CLU_000604_84_3_6"/>
<evidence type="ECO:0000259" key="14">
    <source>
        <dbReference type="PROSITE" id="PS50929"/>
    </source>
</evidence>
<dbReference type="PROSITE" id="PS50893">
    <property type="entry name" value="ABC_TRANSPORTER_2"/>
    <property type="match status" value="1"/>
</dbReference>
<keyword evidence="15" id="KW-0378">Hydrolase</keyword>
<dbReference type="NCBIfam" id="NF008056">
    <property type="entry name" value="PRK10790.1"/>
    <property type="match status" value="1"/>
</dbReference>
<evidence type="ECO:0000256" key="11">
    <source>
        <dbReference type="ARBA" id="ARBA00040960"/>
    </source>
</evidence>
<evidence type="ECO:0000313" key="16">
    <source>
        <dbReference type="Proteomes" id="UP000005723"/>
    </source>
</evidence>
<evidence type="ECO:0000256" key="4">
    <source>
        <dbReference type="ARBA" id="ARBA00022448"/>
    </source>
</evidence>
<dbReference type="SUPFAM" id="SSF90123">
    <property type="entry name" value="ABC transporter transmembrane region"/>
    <property type="match status" value="1"/>
</dbReference>
<sequence length="592" mass="65388">MSKVQTLWPTLKRLLAYGSPYRKPLGIAVLMLWVAAAAEVAGPILVSYFIDNYVAKGQLPLTIVTGLAAAYILLELLAAALHYFQAILFNQAAVGVVQRLRTDVMDAALRQPLSAFDTQPVGQLISRVTNDTEVIKDLYVMVVSTVLKSAALIGAMLVAMFSLDWRMALVAICIFPAVLIVMGIYQYYSTPIVRRVRSYLADINDGFNEVINGMGVIQQFRQQLRFGERMSNASWSHYTARMQTLRLDGFLLRPLLSLFSALVLCGLLMLFGFSGEGSIGVGVLYAFINYLGRLNEPLIELTSQQSILQQAVVAGERIFELMDRRQQSYGTDEHPLASGRIEIDNLTFAYREDKKVLQHISLQVPSRGFVALVGHTGSGKSTLANLLMGYYPVNEGEIRLDGRPLSSLSHRTLRQGVAMVQQDPVVVAESVLANVTLGRNISEQAVWQALETVQLAELVRGFPQGIHTRLGEQGNNLSVGQKQLLAMARVLVLAPQILILDEATANIDSGTEQAIQRALRLIREHTTLVVIAHRLSTIVDADSILVLHRGHAVEQGHHQQLLAQKGRYYQMYQLQLVGEELAASSREDIQTA</sequence>
<evidence type="ECO:0000256" key="8">
    <source>
        <dbReference type="ARBA" id="ARBA00022989"/>
    </source>
</evidence>
<dbReference type="GO" id="GO:0016887">
    <property type="term" value="F:ATP hydrolysis activity"/>
    <property type="evidence" value="ECO:0007669"/>
    <property type="project" value="InterPro"/>
</dbReference>
<evidence type="ECO:0000256" key="10">
    <source>
        <dbReference type="ARBA" id="ARBA00034018"/>
    </source>
</evidence>
<dbReference type="SUPFAM" id="SSF52540">
    <property type="entry name" value="P-loop containing nucleoside triphosphate hydrolases"/>
    <property type="match status" value="1"/>
</dbReference>
<dbReference type="InterPro" id="IPR003593">
    <property type="entry name" value="AAA+_ATPase"/>
</dbReference>
<dbReference type="RefSeq" id="WP_004954574.1">
    <property type="nucleotide sequence ID" value="NZ_GG753567.1"/>
</dbReference>
<dbReference type="InterPro" id="IPR003439">
    <property type="entry name" value="ABC_transporter-like_ATP-bd"/>
</dbReference>
<evidence type="ECO:0000256" key="9">
    <source>
        <dbReference type="ARBA" id="ARBA00023136"/>
    </source>
</evidence>
<dbReference type="InterPro" id="IPR011527">
    <property type="entry name" value="ABC1_TM_dom"/>
</dbReference>
<dbReference type="PANTHER" id="PTHR43394">
    <property type="entry name" value="ATP-DEPENDENT PERMEASE MDL1, MITOCHONDRIAL"/>
    <property type="match status" value="1"/>
</dbReference>
<dbReference type="EC" id="7.6.2.2" evidence="3"/>
<evidence type="ECO:0000256" key="6">
    <source>
        <dbReference type="ARBA" id="ARBA00022741"/>
    </source>
</evidence>
<dbReference type="InterPro" id="IPR039421">
    <property type="entry name" value="Type_1_exporter"/>
</dbReference>
<comment type="subcellular location">
    <subcellularLocation>
        <location evidence="1">Cell membrane</location>
        <topology evidence="1">Multi-pass membrane protein</topology>
    </subcellularLocation>
</comment>
<comment type="catalytic activity">
    <reaction evidence="10">
        <text>ATP + H2O + xenobioticSide 1 = ADP + phosphate + xenobioticSide 2.</text>
        <dbReference type="EC" id="7.6.2.2"/>
    </reaction>
</comment>
<evidence type="ECO:0000256" key="12">
    <source>
        <dbReference type="SAM" id="Phobius"/>
    </source>
</evidence>
<name>D4DW87_SEROD</name>
<dbReference type="Proteomes" id="UP000005723">
    <property type="component" value="Unassembled WGS sequence"/>
</dbReference>
<evidence type="ECO:0000256" key="7">
    <source>
        <dbReference type="ARBA" id="ARBA00022840"/>
    </source>
</evidence>
<evidence type="ECO:0000256" key="2">
    <source>
        <dbReference type="ARBA" id="ARBA00006526"/>
    </source>
</evidence>
<keyword evidence="7 15" id="KW-0067">ATP-binding</keyword>
<proteinExistence type="inferred from homology"/>
<keyword evidence="4" id="KW-0813">Transport</keyword>
<keyword evidence="5 12" id="KW-0812">Transmembrane</keyword>
<dbReference type="PROSITE" id="PS50929">
    <property type="entry name" value="ABC_TM1F"/>
    <property type="match status" value="1"/>
</dbReference>
<dbReference type="InterPro" id="IPR017871">
    <property type="entry name" value="ABC_transporter-like_CS"/>
</dbReference>
<dbReference type="Gene3D" id="3.40.50.300">
    <property type="entry name" value="P-loop containing nucleotide triphosphate hydrolases"/>
    <property type="match status" value="1"/>
</dbReference>
<keyword evidence="9 12" id="KW-0472">Membrane</keyword>
<dbReference type="FunFam" id="3.40.50.300:FF:000604">
    <property type="entry name" value="ABC transporter B family member 28"/>
    <property type="match status" value="1"/>
</dbReference>
<evidence type="ECO:0000256" key="3">
    <source>
        <dbReference type="ARBA" id="ARBA00012191"/>
    </source>
</evidence>
<feature type="transmembrane region" description="Helical" evidence="12">
    <location>
        <begin position="167"/>
        <end position="188"/>
    </location>
</feature>
<dbReference type="OrthoDB" id="9806127at2"/>
<dbReference type="InterPro" id="IPR027417">
    <property type="entry name" value="P-loop_NTPase"/>
</dbReference>
<protein>
    <recommendedName>
        <fullName evidence="11">Multidrug resistance-like ATP-binding protein MdlB</fullName>
        <ecNumber evidence="3">7.6.2.2</ecNumber>
    </recommendedName>
</protein>
<dbReference type="Gene3D" id="1.20.1560.10">
    <property type="entry name" value="ABC transporter type 1, transmembrane domain"/>
    <property type="match status" value="1"/>
</dbReference>
<dbReference type="CDD" id="cd18544">
    <property type="entry name" value="ABC_6TM_TmrA_like"/>
    <property type="match status" value="1"/>
</dbReference>
<dbReference type="Pfam" id="PF00664">
    <property type="entry name" value="ABC_membrane"/>
    <property type="match status" value="1"/>
</dbReference>
<keyword evidence="16" id="KW-1185">Reference proteome</keyword>
<feature type="transmembrane region" description="Helical" evidence="12">
    <location>
        <begin position="25"/>
        <end position="50"/>
    </location>
</feature>